<reference evidence="2" key="2">
    <citation type="journal article" date="2022" name="Front. Microbiol.">
        <title>Comparative Genomic Analysis Revealed Distinct Molecular Components and Organization of CO2-Concentrating Mechanism in Thermophilic Cyanobacteria.</title>
        <authorList>
            <person name="Tang J."/>
            <person name="Zhou H."/>
            <person name="Yao D."/>
            <person name="Riaz S."/>
            <person name="You D."/>
            <person name="Klepacz-Smolka A."/>
            <person name="Daroch M."/>
        </authorList>
    </citation>
    <scope>NUCLEOTIDE SEQUENCE [LARGE SCALE GENOMIC DNA]</scope>
    <source>
        <strain evidence="2">PCC 6715</strain>
    </source>
</reference>
<proteinExistence type="predicted"/>
<accession>A0A2D2Q4D0</accession>
<dbReference type="OrthoDB" id="514866at2"/>
<dbReference type="KEGG" id="slw:BRW62_12015"/>
<evidence type="ECO:0000313" key="1">
    <source>
        <dbReference type="EMBL" id="ATS19335.1"/>
    </source>
</evidence>
<dbReference type="Proteomes" id="UP000231057">
    <property type="component" value="Chromosome"/>
</dbReference>
<organism evidence="1 2">
    <name type="scientific">Parathermosynechococcus lividus PCC 6715</name>
    <dbReference type="NCBI Taxonomy" id="1917166"/>
    <lineage>
        <taxon>Bacteria</taxon>
        <taxon>Bacillati</taxon>
        <taxon>Cyanobacteriota</taxon>
        <taxon>Cyanophyceae</taxon>
        <taxon>Acaryochloridales</taxon>
        <taxon>Thermosynechococcaceae</taxon>
        <taxon>Parathermosynechococcus</taxon>
    </lineage>
</organism>
<gene>
    <name evidence="1" type="ORF">BRW62_12015</name>
</gene>
<sequence>MKEQVYYNSQMPLAVYREMAAHLGLLEGVEVRLLPQTSPQFDYSLSQVAGVALGVPESLPPTLVRQLEHILQHYGDRYGGWQTVSST</sequence>
<name>A0A2D2Q4D0_PARLV</name>
<dbReference type="EMBL" id="CP018092">
    <property type="protein sequence ID" value="ATS19335.1"/>
    <property type="molecule type" value="Genomic_DNA"/>
</dbReference>
<protein>
    <submittedName>
        <fullName evidence="1">Uncharacterized protein</fullName>
    </submittedName>
</protein>
<reference evidence="1 2" key="1">
    <citation type="submission" date="2016-11" db="EMBL/GenBank/DDBJ databases">
        <title>Complete genome sequence of thermophilic cyanobacteria strain Synechococcus sp. PCC6715.</title>
        <authorList>
            <person name="Tang J."/>
            <person name="Daroch M."/>
            <person name="Liang Y."/>
            <person name="Jiang D."/>
            <person name="Shah M."/>
        </authorList>
    </citation>
    <scope>NUCLEOTIDE SEQUENCE [LARGE SCALE GENOMIC DNA]</scope>
    <source>
        <strain evidence="1 2">PCC 6715</strain>
    </source>
</reference>
<evidence type="ECO:0000313" key="2">
    <source>
        <dbReference type="Proteomes" id="UP000231057"/>
    </source>
</evidence>
<keyword evidence="2" id="KW-1185">Reference proteome</keyword>
<dbReference type="AlphaFoldDB" id="A0A2D2Q4D0"/>